<evidence type="ECO:0000313" key="5">
    <source>
        <dbReference type="Proteomes" id="UP000254150"/>
    </source>
</evidence>
<feature type="compositionally biased region" description="Pro residues" evidence="1">
    <location>
        <begin position="1"/>
        <end position="41"/>
    </location>
</feature>
<feature type="compositionally biased region" description="Basic and acidic residues" evidence="1">
    <location>
        <begin position="180"/>
        <end position="201"/>
    </location>
</feature>
<protein>
    <submittedName>
        <fullName evidence="4">Secreted protein</fullName>
    </submittedName>
</protein>
<feature type="compositionally biased region" description="Pro residues" evidence="1">
    <location>
        <begin position="103"/>
        <end position="114"/>
    </location>
</feature>
<evidence type="ECO:0000256" key="1">
    <source>
        <dbReference type="SAM" id="MobiDB-lite"/>
    </source>
</evidence>
<dbReference type="Gene3D" id="2.130.10.10">
    <property type="entry name" value="YVTN repeat-like/Quinoprotein amine dehydrogenase"/>
    <property type="match status" value="1"/>
</dbReference>
<feature type="compositionally biased region" description="Pro residues" evidence="1">
    <location>
        <begin position="50"/>
        <end position="64"/>
    </location>
</feature>
<feature type="region of interest" description="Disordered" evidence="1">
    <location>
        <begin position="1"/>
        <end position="122"/>
    </location>
</feature>
<feature type="compositionally biased region" description="Pro residues" evidence="1">
    <location>
        <begin position="82"/>
        <end position="94"/>
    </location>
</feature>
<dbReference type="Pfam" id="PF13360">
    <property type="entry name" value="PQQ_2"/>
    <property type="match status" value="1"/>
</dbReference>
<dbReference type="PANTHER" id="PTHR34512:SF30">
    <property type="entry name" value="OUTER MEMBRANE PROTEIN ASSEMBLY FACTOR BAMB"/>
    <property type="match status" value="1"/>
</dbReference>
<evidence type="ECO:0000259" key="3">
    <source>
        <dbReference type="Pfam" id="PF13360"/>
    </source>
</evidence>
<dbReference type="GeneID" id="95070236"/>
<keyword evidence="2" id="KW-1133">Transmembrane helix</keyword>
<dbReference type="RefSeq" id="WP_115067861.1">
    <property type="nucleotide sequence ID" value="NZ_UHID01000001.1"/>
</dbReference>
<dbReference type="InterPro" id="IPR011047">
    <property type="entry name" value="Quinoprotein_ADH-like_sf"/>
</dbReference>
<organism evidence="4 5">
    <name type="scientific">Streptomyces griseus</name>
    <dbReference type="NCBI Taxonomy" id="1911"/>
    <lineage>
        <taxon>Bacteria</taxon>
        <taxon>Bacillati</taxon>
        <taxon>Actinomycetota</taxon>
        <taxon>Actinomycetes</taxon>
        <taxon>Kitasatosporales</taxon>
        <taxon>Streptomycetaceae</taxon>
        <taxon>Streptomyces</taxon>
    </lineage>
</organism>
<feature type="compositionally biased region" description="Low complexity" evidence="1">
    <location>
        <begin position="65"/>
        <end position="81"/>
    </location>
</feature>
<reference evidence="4 5" key="1">
    <citation type="submission" date="2018-06" db="EMBL/GenBank/DDBJ databases">
        <authorList>
            <consortium name="Pathogen Informatics"/>
            <person name="Doyle S."/>
        </authorList>
    </citation>
    <scope>NUCLEOTIDE SEQUENCE [LARGE SCALE GENOMIC DNA]</scope>
    <source>
        <strain evidence="4 5">NCTC7807</strain>
    </source>
</reference>
<evidence type="ECO:0000313" key="4">
    <source>
        <dbReference type="EMBL" id="SUO94049.1"/>
    </source>
</evidence>
<gene>
    <name evidence="4" type="ORF">NCTC7807_00674</name>
</gene>
<proteinExistence type="predicted"/>
<feature type="domain" description="Pyrrolo-quinoline quinone repeat" evidence="3">
    <location>
        <begin position="222"/>
        <end position="344"/>
    </location>
</feature>
<dbReference type="SUPFAM" id="SSF50998">
    <property type="entry name" value="Quinoprotein alcohol dehydrogenase-like"/>
    <property type="match status" value="1"/>
</dbReference>
<keyword evidence="2" id="KW-0472">Membrane</keyword>
<dbReference type="EMBL" id="UHID01000001">
    <property type="protein sequence ID" value="SUO94049.1"/>
    <property type="molecule type" value="Genomic_DNA"/>
</dbReference>
<dbReference type="InterPro" id="IPR002372">
    <property type="entry name" value="PQQ_rpt_dom"/>
</dbReference>
<feature type="compositionally biased region" description="Low complexity" evidence="1">
    <location>
        <begin position="159"/>
        <end position="175"/>
    </location>
</feature>
<dbReference type="PANTHER" id="PTHR34512">
    <property type="entry name" value="CELL SURFACE PROTEIN"/>
    <property type="match status" value="1"/>
</dbReference>
<feature type="transmembrane region" description="Helical" evidence="2">
    <location>
        <begin position="129"/>
        <end position="149"/>
    </location>
</feature>
<evidence type="ECO:0000256" key="2">
    <source>
        <dbReference type="SAM" id="Phobius"/>
    </source>
</evidence>
<keyword evidence="2" id="KW-0812">Transmembrane</keyword>
<name>A0A380MN35_STRGR</name>
<feature type="region of interest" description="Disordered" evidence="1">
    <location>
        <begin position="152"/>
        <end position="206"/>
    </location>
</feature>
<dbReference type="InterPro" id="IPR015943">
    <property type="entry name" value="WD40/YVTN_repeat-like_dom_sf"/>
</dbReference>
<accession>A0A380MN35</accession>
<dbReference type="Proteomes" id="UP000254150">
    <property type="component" value="Unassembled WGS sequence"/>
</dbReference>
<sequence length="593" mass="61633">MSQPPNQPPQPPQGGFGPPPEPGPGNDGGPPPAQPPQPPAAQPGYGYPQQPGPYGPPPQPPQAPQPGYGYPQQPGPYGAPQQPGPYAQPGPYGQPQPGYGYPGQPPTVPGPPGAGGPGGGRGPFKGRTAAIVGGAVAVAVLAVVGVVMLTGGDDEKDPVASPSKAPSASGAAPSAPDNPGDGKGDRKAETEDLNEGRKSGEAEVLWYKEAPDAPGRGADAPGMWITDTTAVKAAYRSVLAWDIEGGKPSWDEVELPGPVCAASEQAVDGKVVIAHKNGNTDKSKCNQLMQLDLATGKSAWTNTLDEGALFDSTLQLDVVIAGDTVIAGRDMSGVAFRLSDGKELYTKKKYGQSCFPSAWAGEGDRLVMVSSCAASKPAEHDEVSVLDPATGKVTSNLAVAKGWRVERVYSMDPLVIYSTNKEKEAWNISRVSDGKIATQVESKVSFSPQCGWAVMSRALRGCVGAVADDTTLYLPTEAKGGANEIVATNLSTGKKKWSVEAPEGRKMLPLKMEGGKLIAYVEASYSKGGQIVSIPTSGGEPTTLLQLPEGTAAIERGFFSRDVDYVDGRFYISTTRLNGKDDAAEKLMLAYAE</sequence>
<dbReference type="AlphaFoldDB" id="A0A380MN35"/>